<organism evidence="1 2">
    <name type="scientific">Lacrimispora xylanisolvens</name>
    <dbReference type="NCBI Taxonomy" id="384636"/>
    <lineage>
        <taxon>Bacteria</taxon>
        <taxon>Bacillati</taxon>
        <taxon>Bacillota</taxon>
        <taxon>Clostridia</taxon>
        <taxon>Lachnospirales</taxon>
        <taxon>Lachnospiraceae</taxon>
        <taxon>Lacrimispora</taxon>
    </lineage>
</organism>
<gene>
    <name evidence="1" type="ORF">BXY41_102272</name>
</gene>
<evidence type="ECO:0000313" key="2">
    <source>
        <dbReference type="Proteomes" id="UP000237749"/>
    </source>
</evidence>
<dbReference type="EMBL" id="PTJA01000002">
    <property type="protein sequence ID" value="PPK82583.1"/>
    <property type="molecule type" value="Genomic_DNA"/>
</dbReference>
<name>A0A2S6HXE1_9FIRM</name>
<comment type="caution">
    <text evidence="1">The sequence shown here is derived from an EMBL/GenBank/DDBJ whole genome shotgun (WGS) entry which is preliminary data.</text>
</comment>
<accession>A0A2S6HXE1</accession>
<dbReference type="Proteomes" id="UP000237749">
    <property type="component" value="Unassembled WGS sequence"/>
</dbReference>
<reference evidence="1 2" key="1">
    <citation type="submission" date="2018-02" db="EMBL/GenBank/DDBJ databases">
        <title>Genomic Encyclopedia of Archaeal and Bacterial Type Strains, Phase II (KMG-II): from individual species to whole genera.</title>
        <authorList>
            <person name="Goeker M."/>
        </authorList>
    </citation>
    <scope>NUCLEOTIDE SEQUENCE [LARGE SCALE GENOMIC DNA]</scope>
    <source>
        <strain evidence="1 2">DSM 3808</strain>
    </source>
</reference>
<protein>
    <submittedName>
        <fullName evidence="1">Uncharacterized protein</fullName>
    </submittedName>
</protein>
<sequence length="65" mass="7277">MEPRMRTIIVKSGFLCEENKITSLCLKGETASSIDSNSGGCFLLLGSDHWNLGFWREVSIQIPFI</sequence>
<keyword evidence="2" id="KW-1185">Reference proteome</keyword>
<proteinExistence type="predicted"/>
<evidence type="ECO:0000313" key="1">
    <source>
        <dbReference type="EMBL" id="PPK82583.1"/>
    </source>
</evidence>
<dbReference type="AlphaFoldDB" id="A0A2S6HXE1"/>